<dbReference type="CDD" id="cd21304">
    <property type="entry name" value="CH_PARVA_B_rpt1"/>
    <property type="match status" value="1"/>
</dbReference>
<dbReference type="AlphaFoldDB" id="A0A6G1S6I0"/>
<evidence type="ECO:0000256" key="4">
    <source>
        <dbReference type="ARBA" id="ARBA00022737"/>
    </source>
</evidence>
<dbReference type="Gene3D" id="1.10.418.10">
    <property type="entry name" value="Calponin-like domain"/>
    <property type="match status" value="2"/>
</dbReference>
<dbReference type="InterPro" id="IPR028433">
    <property type="entry name" value="Parvin"/>
</dbReference>
<dbReference type="FunFam" id="1.10.418.10:FF:000011">
    <property type="entry name" value="Parvin, beta"/>
    <property type="match status" value="1"/>
</dbReference>
<dbReference type="GO" id="GO:0005737">
    <property type="term" value="C:cytoplasm"/>
    <property type="evidence" value="ECO:0007669"/>
    <property type="project" value="TreeGrafter"/>
</dbReference>
<dbReference type="Pfam" id="PF00307">
    <property type="entry name" value="CH"/>
    <property type="match status" value="2"/>
</dbReference>
<feature type="compositionally biased region" description="Low complexity" evidence="8">
    <location>
        <begin position="21"/>
        <end position="37"/>
    </location>
</feature>
<dbReference type="GO" id="GO:0071963">
    <property type="term" value="P:establishment or maintenance of cell polarity regulating cell shape"/>
    <property type="evidence" value="ECO:0007669"/>
    <property type="project" value="TreeGrafter"/>
</dbReference>
<dbReference type="CDD" id="cd21222">
    <property type="entry name" value="CH_PARV_rpt2"/>
    <property type="match status" value="1"/>
</dbReference>
<dbReference type="GO" id="GO:0003779">
    <property type="term" value="F:actin binding"/>
    <property type="evidence" value="ECO:0007669"/>
    <property type="project" value="UniProtKB-KW"/>
</dbReference>
<evidence type="ECO:0000256" key="6">
    <source>
        <dbReference type="ARBA" id="ARBA00023203"/>
    </source>
</evidence>
<evidence type="ECO:0000259" key="9">
    <source>
        <dbReference type="PROSITE" id="PS50021"/>
    </source>
</evidence>
<name>A0A6G1S6I0_9ACAR</name>
<dbReference type="GO" id="GO:0034446">
    <property type="term" value="P:substrate adhesion-dependent cell spreading"/>
    <property type="evidence" value="ECO:0007669"/>
    <property type="project" value="TreeGrafter"/>
</dbReference>
<comment type="subcellular location">
    <subcellularLocation>
        <location evidence="1">Cytoplasm</location>
        <location evidence="1">Cytoskeleton</location>
    </subcellularLocation>
</comment>
<feature type="domain" description="Calponin-homology (CH)" evidence="9">
    <location>
        <begin position="332"/>
        <end position="470"/>
    </location>
</feature>
<dbReference type="GO" id="GO:0015629">
    <property type="term" value="C:actin cytoskeleton"/>
    <property type="evidence" value="ECO:0007669"/>
    <property type="project" value="TreeGrafter"/>
</dbReference>
<sequence length="472" mass="53945">MLSPKFDRKTNRTVPNHDPYNSNMTLNNNYNSSTLNSTTYRRNEFGRFQAQPAPQPQPHHRQPNEPQISVSQANLHQQGKNESTGFLASLGTLGRRKKQQQQQQLQESAELTVEQVENEGKHAIDSNIQPRILDAGGDYGLGENESRAIVDESSRRSPQFQDLVQTLVNWINDELNDQRIIVKHLEMDLYDGQVLARLVEKLSGTKLDVVDVTQNEDSQRRKLREVLETVNRIFSQQARWAQIKWSVEGIHSRNTVQIIHLLVTMIRHFRPPIKLPPNVTARVNVHMKQSGGQIATRQVEEKLTEQYDETGMKVEPRDAFDTLFDHAPDKLAMVKRSLCGFVNKHLNKINLECFSMHTSGELDPNQFSDGLLLVFLMASLENYFVPLGCIFTQPTDPVADMAHTGVQTALQHENYVNTSPIHKLHNVNVAFQLMEDADVNVKNRVRAEDIVNADLKSTLRVLYEIFSKYKHM</sequence>
<comment type="similarity">
    <text evidence="2">Belongs to the parvin family.</text>
</comment>
<evidence type="ECO:0000256" key="8">
    <source>
        <dbReference type="SAM" id="MobiDB-lite"/>
    </source>
</evidence>
<dbReference type="EMBL" id="GGYP01001217">
    <property type="protein sequence ID" value="MDE45988.1"/>
    <property type="molecule type" value="Transcribed_RNA"/>
</dbReference>
<proteinExistence type="inferred from homology"/>
<evidence type="ECO:0000256" key="5">
    <source>
        <dbReference type="ARBA" id="ARBA00022889"/>
    </source>
</evidence>
<feature type="domain" description="Calponin-homology (CH)" evidence="9">
    <location>
        <begin position="161"/>
        <end position="270"/>
    </location>
</feature>
<dbReference type="GO" id="GO:0030036">
    <property type="term" value="P:actin cytoskeleton organization"/>
    <property type="evidence" value="ECO:0007669"/>
    <property type="project" value="InterPro"/>
</dbReference>
<evidence type="ECO:0000256" key="1">
    <source>
        <dbReference type="ARBA" id="ARBA00004245"/>
    </source>
</evidence>
<dbReference type="GO" id="GO:0005925">
    <property type="term" value="C:focal adhesion"/>
    <property type="evidence" value="ECO:0007669"/>
    <property type="project" value="TreeGrafter"/>
</dbReference>
<dbReference type="PROSITE" id="PS50021">
    <property type="entry name" value="CH"/>
    <property type="match status" value="2"/>
</dbReference>
<keyword evidence="6" id="KW-0009">Actin-binding</keyword>
<evidence type="ECO:0000313" key="10">
    <source>
        <dbReference type="EMBL" id="MDE45988.1"/>
    </source>
</evidence>
<dbReference type="SUPFAM" id="SSF47576">
    <property type="entry name" value="Calponin-homology domain, CH-domain"/>
    <property type="match status" value="1"/>
</dbReference>
<evidence type="ECO:0000256" key="7">
    <source>
        <dbReference type="ARBA" id="ARBA00023212"/>
    </source>
</evidence>
<dbReference type="PANTHER" id="PTHR12114">
    <property type="entry name" value="PARVIN"/>
    <property type="match status" value="1"/>
</dbReference>
<keyword evidence="7" id="KW-0206">Cytoskeleton</keyword>
<keyword evidence="3" id="KW-0963">Cytoplasm</keyword>
<dbReference type="PANTHER" id="PTHR12114:SF4">
    <property type="entry name" value="GH23568P"/>
    <property type="match status" value="1"/>
</dbReference>
<feature type="region of interest" description="Disordered" evidence="8">
    <location>
        <begin position="1"/>
        <end position="37"/>
    </location>
</feature>
<evidence type="ECO:0000256" key="3">
    <source>
        <dbReference type="ARBA" id="ARBA00022490"/>
    </source>
</evidence>
<dbReference type="GO" id="GO:0030031">
    <property type="term" value="P:cell projection assembly"/>
    <property type="evidence" value="ECO:0007669"/>
    <property type="project" value="TreeGrafter"/>
</dbReference>
<reference evidence="10" key="1">
    <citation type="submission" date="2018-10" db="EMBL/GenBank/DDBJ databases">
        <title>Transcriptome assembly of Aceria tosichella (Wheat curl mite) Type 2.</title>
        <authorList>
            <person name="Scully E.D."/>
            <person name="Geib S.M."/>
            <person name="Palmer N.A."/>
            <person name="Gupta A.K."/>
            <person name="Sarath G."/>
            <person name="Tatineni S."/>
        </authorList>
    </citation>
    <scope>NUCLEOTIDE SEQUENCE</scope>
    <source>
        <strain evidence="10">LincolnNE</strain>
    </source>
</reference>
<accession>A0A6G1S6I0</accession>
<gene>
    <name evidence="10" type="primary">PARVB</name>
    <name evidence="10" type="ORF">g.13750</name>
</gene>
<evidence type="ECO:0000256" key="2">
    <source>
        <dbReference type="ARBA" id="ARBA00005666"/>
    </source>
</evidence>
<keyword evidence="5" id="KW-0130">Cell adhesion</keyword>
<dbReference type="InterPro" id="IPR036872">
    <property type="entry name" value="CH_dom_sf"/>
</dbReference>
<protein>
    <submittedName>
        <fullName evidence="10">Beta-parvin</fullName>
    </submittedName>
</protein>
<dbReference type="InterPro" id="IPR001715">
    <property type="entry name" value="CH_dom"/>
</dbReference>
<keyword evidence="4" id="KW-0677">Repeat</keyword>
<organism evidence="10">
    <name type="scientific">Aceria tosichella</name>
    <name type="common">wheat curl mite</name>
    <dbReference type="NCBI Taxonomy" id="561515"/>
    <lineage>
        <taxon>Eukaryota</taxon>
        <taxon>Metazoa</taxon>
        <taxon>Ecdysozoa</taxon>
        <taxon>Arthropoda</taxon>
        <taxon>Chelicerata</taxon>
        <taxon>Arachnida</taxon>
        <taxon>Acari</taxon>
        <taxon>Acariformes</taxon>
        <taxon>Trombidiformes</taxon>
        <taxon>Prostigmata</taxon>
        <taxon>Eupodina</taxon>
        <taxon>Eriophyoidea</taxon>
        <taxon>Eriophyidae</taxon>
        <taxon>Eriophyinae</taxon>
        <taxon>Aceriini</taxon>
        <taxon>Aceria</taxon>
    </lineage>
</organism>
<feature type="compositionally biased region" description="Basic and acidic residues" evidence="8">
    <location>
        <begin position="1"/>
        <end position="10"/>
    </location>
</feature>